<reference evidence="1" key="2">
    <citation type="journal article" date="2022" name="New Phytol.">
        <title>Evolutionary transition to the ectomycorrhizal habit in the genomes of a hyperdiverse lineage of mushroom-forming fungi.</title>
        <authorList>
            <person name="Looney B."/>
            <person name="Miyauchi S."/>
            <person name="Morin E."/>
            <person name="Drula E."/>
            <person name="Courty P.E."/>
            <person name="Kohler A."/>
            <person name="Kuo A."/>
            <person name="LaButti K."/>
            <person name="Pangilinan J."/>
            <person name="Lipzen A."/>
            <person name="Riley R."/>
            <person name="Andreopoulos W."/>
            <person name="He G."/>
            <person name="Johnson J."/>
            <person name="Nolan M."/>
            <person name="Tritt A."/>
            <person name="Barry K.W."/>
            <person name="Grigoriev I.V."/>
            <person name="Nagy L.G."/>
            <person name="Hibbett D."/>
            <person name="Henrissat B."/>
            <person name="Matheny P.B."/>
            <person name="Labbe J."/>
            <person name="Martin F.M."/>
        </authorList>
    </citation>
    <scope>NUCLEOTIDE SEQUENCE</scope>
    <source>
        <strain evidence="1">EC-137</strain>
    </source>
</reference>
<dbReference type="EMBL" id="MU273489">
    <property type="protein sequence ID" value="KAI0035135.1"/>
    <property type="molecule type" value="Genomic_DNA"/>
</dbReference>
<evidence type="ECO:0000313" key="2">
    <source>
        <dbReference type="Proteomes" id="UP000814128"/>
    </source>
</evidence>
<accession>A0ACB8QU43</accession>
<comment type="caution">
    <text evidence="1">The sequence shown here is derived from an EMBL/GenBank/DDBJ whole genome shotgun (WGS) entry which is preliminary data.</text>
</comment>
<dbReference type="Proteomes" id="UP000814128">
    <property type="component" value="Unassembled WGS sequence"/>
</dbReference>
<proteinExistence type="predicted"/>
<sequence>MEQLLPRLLLAAPATASTNNTPVTGRISRIQFASPVRSRVGSRFSSSSTSSDSSDSEKSAGRNERLAVVRSRKRAERASVREIFADWRDEDACGSTASKEESGSEESG</sequence>
<reference evidence="1" key="1">
    <citation type="submission" date="2021-02" db="EMBL/GenBank/DDBJ databases">
        <authorList>
            <consortium name="DOE Joint Genome Institute"/>
            <person name="Ahrendt S."/>
            <person name="Looney B.P."/>
            <person name="Miyauchi S."/>
            <person name="Morin E."/>
            <person name="Drula E."/>
            <person name="Courty P.E."/>
            <person name="Chicoki N."/>
            <person name="Fauchery L."/>
            <person name="Kohler A."/>
            <person name="Kuo A."/>
            <person name="Labutti K."/>
            <person name="Pangilinan J."/>
            <person name="Lipzen A."/>
            <person name="Riley R."/>
            <person name="Andreopoulos W."/>
            <person name="He G."/>
            <person name="Johnson J."/>
            <person name="Barry K.W."/>
            <person name="Grigoriev I.V."/>
            <person name="Nagy L."/>
            <person name="Hibbett D."/>
            <person name="Henrissat B."/>
            <person name="Matheny P.B."/>
            <person name="Labbe J."/>
            <person name="Martin F."/>
        </authorList>
    </citation>
    <scope>NUCLEOTIDE SEQUENCE</scope>
    <source>
        <strain evidence="1">EC-137</strain>
    </source>
</reference>
<evidence type="ECO:0000313" key="1">
    <source>
        <dbReference type="EMBL" id="KAI0035135.1"/>
    </source>
</evidence>
<organism evidence="1 2">
    <name type="scientific">Vararia minispora EC-137</name>
    <dbReference type="NCBI Taxonomy" id="1314806"/>
    <lineage>
        <taxon>Eukaryota</taxon>
        <taxon>Fungi</taxon>
        <taxon>Dikarya</taxon>
        <taxon>Basidiomycota</taxon>
        <taxon>Agaricomycotina</taxon>
        <taxon>Agaricomycetes</taxon>
        <taxon>Russulales</taxon>
        <taxon>Lachnocladiaceae</taxon>
        <taxon>Vararia</taxon>
    </lineage>
</organism>
<name>A0ACB8QU43_9AGAM</name>
<gene>
    <name evidence="1" type="ORF">K488DRAFT_83340</name>
</gene>
<keyword evidence="2" id="KW-1185">Reference proteome</keyword>
<protein>
    <submittedName>
        <fullName evidence="1">Uncharacterized protein</fullName>
    </submittedName>
</protein>